<dbReference type="AlphaFoldDB" id="A0A430AEZ8"/>
<comment type="caution">
    <text evidence="1">The sequence shown here is derived from an EMBL/GenBank/DDBJ whole genome shotgun (WGS) entry which is preliminary data.</text>
</comment>
<gene>
    <name evidence="1" type="ORF">CBF30_10535</name>
</gene>
<reference evidence="1 2" key="1">
    <citation type="submission" date="2017-05" db="EMBL/GenBank/DDBJ databases">
        <title>Vagococcus spp. assemblies.</title>
        <authorList>
            <person name="Gulvik C.A."/>
        </authorList>
    </citation>
    <scope>NUCLEOTIDE SEQUENCE [LARGE SCALE GENOMIC DNA]</scope>
    <source>
        <strain evidence="1 2">DSM 24756</strain>
    </source>
</reference>
<accession>A0A430AEZ8</accession>
<evidence type="ECO:0000313" key="1">
    <source>
        <dbReference type="EMBL" id="RSU06148.1"/>
    </source>
</evidence>
<evidence type="ECO:0000313" key="2">
    <source>
        <dbReference type="Proteomes" id="UP000288669"/>
    </source>
</evidence>
<organism evidence="1 2">
    <name type="scientific">Vagococcus entomophilus</name>
    <dbReference type="NCBI Taxonomy" id="1160095"/>
    <lineage>
        <taxon>Bacteria</taxon>
        <taxon>Bacillati</taxon>
        <taxon>Bacillota</taxon>
        <taxon>Bacilli</taxon>
        <taxon>Lactobacillales</taxon>
        <taxon>Enterococcaceae</taxon>
        <taxon>Vagococcus</taxon>
    </lineage>
</organism>
<dbReference type="EMBL" id="NGJZ01000004">
    <property type="protein sequence ID" value="RSU06148.1"/>
    <property type="molecule type" value="Genomic_DNA"/>
</dbReference>
<keyword evidence="2" id="KW-1185">Reference proteome</keyword>
<name>A0A430AEZ8_9ENTE</name>
<proteinExistence type="predicted"/>
<dbReference type="Proteomes" id="UP000288669">
    <property type="component" value="Unassembled WGS sequence"/>
</dbReference>
<sequence length="139" mass="16242">MNSIPANNEFSYYDVQKINKKIIKNRGIDSIFISNQKWNRALVNAQAKYVTISGLLKSSKEVKKNPIYIDFISHTEQIYCSAIEKMMARYGPEKDVNILNQELQKTIKLIDHCQKKIHLINSKHLTTQKRKQKSDELFL</sequence>
<protein>
    <submittedName>
        <fullName evidence="1">Uncharacterized protein</fullName>
    </submittedName>
</protein>